<dbReference type="PANTHER" id="PTHR46361:SF3">
    <property type="entry name" value="ELECTRON CARRIER_ PROTEIN DISULFIDE OXIDOREDUCTASE"/>
    <property type="match status" value="1"/>
</dbReference>
<keyword evidence="3" id="KW-1185">Reference proteome</keyword>
<dbReference type="AlphaFoldDB" id="A0AAV4IC97"/>
<reference evidence="2 3" key="1">
    <citation type="journal article" date="2021" name="Elife">
        <title>Chloroplast acquisition without the gene transfer in kleptoplastic sea slugs, Plakobranchus ocellatus.</title>
        <authorList>
            <person name="Maeda T."/>
            <person name="Takahashi S."/>
            <person name="Yoshida T."/>
            <person name="Shimamura S."/>
            <person name="Takaki Y."/>
            <person name="Nagai Y."/>
            <person name="Toyoda A."/>
            <person name="Suzuki Y."/>
            <person name="Arimoto A."/>
            <person name="Ishii H."/>
            <person name="Satoh N."/>
            <person name="Nishiyama T."/>
            <person name="Hasebe M."/>
            <person name="Maruyama T."/>
            <person name="Minagawa J."/>
            <person name="Obokata J."/>
            <person name="Shigenobu S."/>
        </authorList>
    </citation>
    <scope>NUCLEOTIDE SEQUENCE [LARGE SCALE GENOMIC DNA]</scope>
</reference>
<dbReference type="EMBL" id="BMAT01013139">
    <property type="protein sequence ID" value="GFS06261.1"/>
    <property type="molecule type" value="Genomic_DNA"/>
</dbReference>
<gene>
    <name evidence="2" type="ORF">ElyMa_006539800</name>
</gene>
<sequence length="271" mass="31528">MHILNDRYVDPKKINASVLPMELAARLGDLYQRFYNEALHEFDYLACEHSQEFARYLQTVEALTAFHPKQLTDHDTRLAFWLNLYNGLAIHDIIHNNIGDSINSCKTFFTKNGYQLAEGVYSLDDIEHGILRNNHPKYASLLLPLSKDHPGRKYCLPDIDPRIHAALFCGTRSCPDLRVFHPDTIDAELDAITRLYLANNVFFESDTATLNLPQKFRWYREDFGSKEQMLDLICKNHSKPEVRYGIQEASKKLNIHHIEHDWRLNQSSSLR</sequence>
<dbReference type="GO" id="GO:0016787">
    <property type="term" value="F:hydrolase activity"/>
    <property type="evidence" value="ECO:0007669"/>
    <property type="project" value="UniProtKB-KW"/>
</dbReference>
<evidence type="ECO:0000313" key="2">
    <source>
        <dbReference type="EMBL" id="GFS06261.1"/>
    </source>
</evidence>
<name>A0AAV4IC97_9GAST</name>
<proteinExistence type="predicted"/>
<keyword evidence="2" id="KW-0378">Hydrolase</keyword>
<accession>A0AAV4IC97</accession>
<comment type="caution">
    <text evidence="2">The sequence shown here is derived from an EMBL/GenBank/DDBJ whole genome shotgun (WGS) entry which is preliminary data.</text>
</comment>
<evidence type="ECO:0000259" key="1">
    <source>
        <dbReference type="Pfam" id="PF04784"/>
    </source>
</evidence>
<dbReference type="InterPro" id="IPR006869">
    <property type="entry name" value="DUF547"/>
</dbReference>
<evidence type="ECO:0000313" key="3">
    <source>
        <dbReference type="Proteomes" id="UP000762676"/>
    </source>
</evidence>
<dbReference type="Proteomes" id="UP000762676">
    <property type="component" value="Unassembled WGS sequence"/>
</dbReference>
<dbReference type="Pfam" id="PF04784">
    <property type="entry name" value="DUF547"/>
    <property type="match status" value="1"/>
</dbReference>
<organism evidence="2 3">
    <name type="scientific">Elysia marginata</name>
    <dbReference type="NCBI Taxonomy" id="1093978"/>
    <lineage>
        <taxon>Eukaryota</taxon>
        <taxon>Metazoa</taxon>
        <taxon>Spiralia</taxon>
        <taxon>Lophotrochozoa</taxon>
        <taxon>Mollusca</taxon>
        <taxon>Gastropoda</taxon>
        <taxon>Heterobranchia</taxon>
        <taxon>Euthyneura</taxon>
        <taxon>Panpulmonata</taxon>
        <taxon>Sacoglossa</taxon>
        <taxon>Placobranchoidea</taxon>
        <taxon>Plakobranchidae</taxon>
        <taxon>Elysia</taxon>
    </lineage>
</organism>
<dbReference type="PANTHER" id="PTHR46361">
    <property type="entry name" value="ELECTRON CARRIER/ PROTEIN DISULFIDE OXIDOREDUCTASE"/>
    <property type="match status" value="1"/>
</dbReference>
<protein>
    <submittedName>
        <fullName evidence="2">Glycoside hydrolase 15-related protein</fullName>
    </submittedName>
</protein>
<feature type="domain" description="DUF547" evidence="1">
    <location>
        <begin position="70"/>
        <end position="197"/>
    </location>
</feature>